<sequence length="133" mass="14645">MYIIGIFTFKKGIHLNALPTIRLFIVVIFLLGSILLSLSGSNLILSILALYIISFTIGFLNPMSSSFAMANITQGQGMAAALLTFSFALISSLYSFSQADLMLSNTQFTLVSLFTSFVFLLFIAVSLIRYKFD</sequence>
<keyword evidence="3" id="KW-1185">Reference proteome</keyword>
<gene>
    <name evidence="2" type="ORF">L2764_00130</name>
</gene>
<proteinExistence type="predicted"/>
<keyword evidence="1" id="KW-0472">Membrane</keyword>
<keyword evidence="1" id="KW-1133">Transmembrane helix</keyword>
<feature type="transmembrane region" description="Helical" evidence="1">
    <location>
        <begin position="21"/>
        <end position="38"/>
    </location>
</feature>
<evidence type="ECO:0008006" key="4">
    <source>
        <dbReference type="Google" id="ProtNLM"/>
    </source>
</evidence>
<comment type="caution">
    <text evidence="2">The sequence shown here is derived from an EMBL/GenBank/DDBJ whole genome shotgun (WGS) entry which is preliminary data.</text>
</comment>
<evidence type="ECO:0000256" key="1">
    <source>
        <dbReference type="SAM" id="Phobius"/>
    </source>
</evidence>
<protein>
    <recommendedName>
        <fullName evidence="4">Multidrug effflux MFS transporter</fullName>
    </recommendedName>
</protein>
<name>A0ABT0L5G1_9GAMM</name>
<feature type="transmembrane region" description="Helical" evidence="1">
    <location>
        <begin position="108"/>
        <end position="128"/>
    </location>
</feature>
<organism evidence="2 3">
    <name type="scientific">Shewanella surugensis</name>
    <dbReference type="NCBI Taxonomy" id="212020"/>
    <lineage>
        <taxon>Bacteria</taxon>
        <taxon>Pseudomonadati</taxon>
        <taxon>Pseudomonadota</taxon>
        <taxon>Gammaproteobacteria</taxon>
        <taxon>Alteromonadales</taxon>
        <taxon>Shewanellaceae</taxon>
        <taxon>Shewanella</taxon>
    </lineage>
</organism>
<feature type="transmembrane region" description="Helical" evidence="1">
    <location>
        <begin position="75"/>
        <end position="96"/>
    </location>
</feature>
<dbReference type="EMBL" id="JAKIKS010000001">
    <property type="protein sequence ID" value="MCL1122927.1"/>
    <property type="molecule type" value="Genomic_DNA"/>
</dbReference>
<evidence type="ECO:0000313" key="2">
    <source>
        <dbReference type="EMBL" id="MCL1122927.1"/>
    </source>
</evidence>
<dbReference type="Proteomes" id="UP001203423">
    <property type="component" value="Unassembled WGS sequence"/>
</dbReference>
<evidence type="ECO:0000313" key="3">
    <source>
        <dbReference type="Proteomes" id="UP001203423"/>
    </source>
</evidence>
<accession>A0ABT0L5G1</accession>
<feature type="transmembrane region" description="Helical" evidence="1">
    <location>
        <begin position="44"/>
        <end position="63"/>
    </location>
</feature>
<keyword evidence="1" id="KW-0812">Transmembrane</keyword>
<dbReference type="RefSeq" id="WP_248938207.1">
    <property type="nucleotide sequence ID" value="NZ_JAKIKS010000001.1"/>
</dbReference>
<reference evidence="2 3" key="1">
    <citation type="submission" date="2022-01" db="EMBL/GenBank/DDBJ databases">
        <title>Whole genome-based taxonomy of the Shewanellaceae.</title>
        <authorList>
            <person name="Martin-Rodriguez A.J."/>
        </authorList>
    </citation>
    <scope>NUCLEOTIDE SEQUENCE [LARGE SCALE GENOMIC DNA]</scope>
    <source>
        <strain evidence="2 3">DSM 17177</strain>
    </source>
</reference>